<dbReference type="EMBL" id="JAATIS010008602">
    <property type="protein sequence ID" value="KAG2456854.1"/>
    <property type="molecule type" value="Genomic_DNA"/>
</dbReference>
<evidence type="ECO:0000259" key="7">
    <source>
        <dbReference type="Pfam" id="PF01432"/>
    </source>
</evidence>
<comment type="caution">
    <text evidence="8">The sequence shown here is derived from an EMBL/GenBank/DDBJ whole genome shotgun (WGS) entry which is preliminary data.</text>
</comment>
<evidence type="ECO:0000256" key="3">
    <source>
        <dbReference type="ARBA" id="ARBA00022801"/>
    </source>
</evidence>
<dbReference type="GO" id="GO:0006518">
    <property type="term" value="P:peptide metabolic process"/>
    <property type="evidence" value="ECO:0007669"/>
    <property type="project" value="TreeGrafter"/>
</dbReference>
<dbReference type="AlphaFoldDB" id="A0A8X8BJ56"/>
<accession>A0A8X8BJ56</accession>
<dbReference type="GO" id="GO:0006627">
    <property type="term" value="P:protein processing involved in protein targeting to mitochondrion"/>
    <property type="evidence" value="ECO:0007669"/>
    <property type="project" value="TreeGrafter"/>
</dbReference>
<keyword evidence="1 6" id="KW-0645">Protease</keyword>
<dbReference type="FunFam" id="3.40.390.10:FF:000013">
    <property type="entry name" value="Mitochondrial intermediate peptidase"/>
    <property type="match status" value="1"/>
</dbReference>
<name>A0A8X8BJ56_POLSE</name>
<gene>
    <name evidence="8" type="primary">Mipep_0</name>
    <name evidence="8" type="ORF">GTO96_0013679</name>
</gene>
<feature type="non-terminal residue" evidence="8">
    <location>
        <position position="171"/>
    </location>
</feature>
<feature type="non-terminal residue" evidence="8">
    <location>
        <position position="1"/>
    </location>
</feature>
<keyword evidence="3 6" id="KW-0378">Hydrolase</keyword>
<comment type="cofactor">
    <cofactor evidence="6">
        <name>Zn(2+)</name>
        <dbReference type="ChEBI" id="CHEBI:29105"/>
    </cofactor>
    <text evidence="6">Binds 1 zinc ion.</text>
</comment>
<evidence type="ECO:0000313" key="8">
    <source>
        <dbReference type="EMBL" id="KAG2456854.1"/>
    </source>
</evidence>
<reference evidence="8 9" key="1">
    <citation type="journal article" date="2021" name="Cell">
        <title>Tracing the genetic footprints of vertebrate landing in non-teleost ray-finned fishes.</title>
        <authorList>
            <person name="Bi X."/>
            <person name="Wang K."/>
            <person name="Yang L."/>
            <person name="Pan H."/>
            <person name="Jiang H."/>
            <person name="Wei Q."/>
            <person name="Fang M."/>
            <person name="Yu H."/>
            <person name="Zhu C."/>
            <person name="Cai Y."/>
            <person name="He Y."/>
            <person name="Gan X."/>
            <person name="Zeng H."/>
            <person name="Yu D."/>
            <person name="Zhu Y."/>
            <person name="Jiang H."/>
            <person name="Qiu Q."/>
            <person name="Yang H."/>
            <person name="Zhang Y.E."/>
            <person name="Wang W."/>
            <person name="Zhu M."/>
            <person name="He S."/>
            <person name="Zhang G."/>
        </authorList>
    </citation>
    <scope>NUCLEOTIDE SEQUENCE [LARGE SCALE GENOMIC DNA]</scope>
    <source>
        <strain evidence="8">Bchr_013</strain>
    </source>
</reference>
<keyword evidence="2 6" id="KW-0479">Metal-binding</keyword>
<dbReference type="GO" id="GO:0046872">
    <property type="term" value="F:metal ion binding"/>
    <property type="evidence" value="ECO:0007669"/>
    <property type="project" value="UniProtKB-UniRule"/>
</dbReference>
<sequence length="171" mass="19399">MEGLNILFSRLLGISFQAEQPQNGEVWSDDVQKLAVLHENEGLMGYIYCDFFHRPDKPHQDCHFTIRGGRITENGEYQLPVVVLMLSLPHPTKNCPTLLTPGMMENLFHEMGHAMHSMLGTRCPTDFAEVPSILMEYFANDYRLLPKSMVSRLCESKKVCAAADTQLQVNL</sequence>
<keyword evidence="5 6" id="KW-0482">Metalloprotease</keyword>
<evidence type="ECO:0000313" key="9">
    <source>
        <dbReference type="Proteomes" id="UP000886611"/>
    </source>
</evidence>
<proteinExistence type="inferred from homology"/>
<dbReference type="Gene3D" id="1.10.1370.40">
    <property type="match status" value="1"/>
</dbReference>
<dbReference type="PANTHER" id="PTHR11804:SF79">
    <property type="entry name" value="MITOCHONDRIAL INTERMEDIATE PEPTIDASE"/>
    <property type="match status" value="1"/>
</dbReference>
<comment type="similarity">
    <text evidence="6">Belongs to the peptidase M3 family.</text>
</comment>
<feature type="domain" description="Peptidase M3A/M3B catalytic" evidence="7">
    <location>
        <begin position="1"/>
        <end position="166"/>
    </location>
</feature>
<dbReference type="SUPFAM" id="SSF55486">
    <property type="entry name" value="Metalloproteases ('zincins'), catalytic domain"/>
    <property type="match status" value="1"/>
</dbReference>
<dbReference type="InterPro" id="IPR001567">
    <property type="entry name" value="Pept_M3A_M3B_dom"/>
</dbReference>
<dbReference type="PANTHER" id="PTHR11804">
    <property type="entry name" value="PROTEASE M3 THIMET OLIGOPEPTIDASE-RELATED"/>
    <property type="match status" value="1"/>
</dbReference>
<dbReference type="Proteomes" id="UP000886611">
    <property type="component" value="Unassembled WGS sequence"/>
</dbReference>
<evidence type="ECO:0000256" key="6">
    <source>
        <dbReference type="RuleBase" id="RU003435"/>
    </source>
</evidence>
<dbReference type="InterPro" id="IPR045090">
    <property type="entry name" value="Pept_M3A_M3B"/>
</dbReference>
<evidence type="ECO:0000256" key="1">
    <source>
        <dbReference type="ARBA" id="ARBA00022670"/>
    </source>
</evidence>
<dbReference type="GO" id="GO:0005739">
    <property type="term" value="C:mitochondrion"/>
    <property type="evidence" value="ECO:0007669"/>
    <property type="project" value="TreeGrafter"/>
</dbReference>
<evidence type="ECO:0000256" key="2">
    <source>
        <dbReference type="ARBA" id="ARBA00022723"/>
    </source>
</evidence>
<dbReference type="Pfam" id="PF01432">
    <property type="entry name" value="Peptidase_M3"/>
    <property type="match status" value="1"/>
</dbReference>
<keyword evidence="9" id="KW-1185">Reference proteome</keyword>
<keyword evidence="4 6" id="KW-0862">Zinc</keyword>
<evidence type="ECO:0000256" key="5">
    <source>
        <dbReference type="ARBA" id="ARBA00023049"/>
    </source>
</evidence>
<organism evidence="8 9">
    <name type="scientific">Polypterus senegalus</name>
    <name type="common">Senegal bichir</name>
    <dbReference type="NCBI Taxonomy" id="55291"/>
    <lineage>
        <taxon>Eukaryota</taxon>
        <taxon>Metazoa</taxon>
        <taxon>Chordata</taxon>
        <taxon>Craniata</taxon>
        <taxon>Vertebrata</taxon>
        <taxon>Euteleostomi</taxon>
        <taxon>Actinopterygii</taxon>
        <taxon>Polypteriformes</taxon>
        <taxon>Polypteridae</taxon>
        <taxon>Polypterus</taxon>
    </lineage>
</organism>
<evidence type="ECO:0000256" key="4">
    <source>
        <dbReference type="ARBA" id="ARBA00022833"/>
    </source>
</evidence>
<protein>
    <submittedName>
        <fullName evidence="8">MIPEP peptidase</fullName>
    </submittedName>
</protein>
<dbReference type="GO" id="GO:0004222">
    <property type="term" value="F:metalloendopeptidase activity"/>
    <property type="evidence" value="ECO:0007669"/>
    <property type="project" value="InterPro"/>
</dbReference>